<keyword evidence="2" id="KW-0456">Lyase</keyword>
<dbReference type="Proteomes" id="UP000026941">
    <property type="component" value="Unassembled WGS sequence"/>
</dbReference>
<keyword evidence="3" id="KW-0170">Cobalt</keyword>
<protein>
    <recommendedName>
        <fullName evidence="7">Ethanolamine ammonia-lyase small subunit</fullName>
    </recommendedName>
</protein>
<name>A0AA87U8E0_RHIRH</name>
<keyword evidence="1" id="KW-0846">Cobalamin</keyword>
<dbReference type="GO" id="GO:0031419">
    <property type="term" value="F:cobalamin binding"/>
    <property type="evidence" value="ECO:0007669"/>
    <property type="project" value="UniProtKB-KW"/>
</dbReference>
<evidence type="ECO:0000313" key="5">
    <source>
        <dbReference type="EMBL" id="GAJ96850.1"/>
    </source>
</evidence>
<evidence type="ECO:0000313" key="6">
    <source>
        <dbReference type="Proteomes" id="UP000026941"/>
    </source>
</evidence>
<dbReference type="PANTHER" id="PTHR39330:SF1">
    <property type="entry name" value="ETHANOLAMINE AMMONIA-LYASE SMALL SUBUNIT"/>
    <property type="match status" value="1"/>
</dbReference>
<evidence type="ECO:0000256" key="3">
    <source>
        <dbReference type="ARBA" id="ARBA00023285"/>
    </source>
</evidence>
<dbReference type="Gene3D" id="3.40.50.11240">
    <property type="entry name" value="Ethanolamine ammonia-lyase light chain (EutC)"/>
    <property type="match status" value="1"/>
</dbReference>
<proteinExistence type="predicted"/>
<dbReference type="GO" id="GO:0008851">
    <property type="term" value="F:ethanolamine ammonia-lyase activity"/>
    <property type="evidence" value="ECO:0007669"/>
    <property type="project" value="InterPro"/>
</dbReference>
<organism evidence="5 6">
    <name type="scientific">Rhizobium rhizogenes NBRC 13257</name>
    <dbReference type="NCBI Taxonomy" id="1220581"/>
    <lineage>
        <taxon>Bacteria</taxon>
        <taxon>Pseudomonadati</taxon>
        <taxon>Pseudomonadota</taxon>
        <taxon>Alphaproteobacteria</taxon>
        <taxon>Hyphomicrobiales</taxon>
        <taxon>Rhizobiaceae</taxon>
        <taxon>Rhizobium/Agrobacterium group</taxon>
        <taxon>Rhizobium</taxon>
    </lineage>
</organism>
<dbReference type="InterPro" id="IPR042251">
    <property type="entry name" value="EutC_C"/>
</dbReference>
<dbReference type="GO" id="GO:0009350">
    <property type="term" value="C:ethanolamine ammonia-lyase complex"/>
    <property type="evidence" value="ECO:0007669"/>
    <property type="project" value="TreeGrafter"/>
</dbReference>
<evidence type="ECO:0000256" key="1">
    <source>
        <dbReference type="ARBA" id="ARBA00022628"/>
    </source>
</evidence>
<evidence type="ECO:0000256" key="4">
    <source>
        <dbReference type="ARBA" id="ARBA00024446"/>
    </source>
</evidence>
<sequence>MLIGERPGLSASDSLGAYITIGPQTGNRDATRNCVSNIRDGGPAIPAAADTITRLIRDIINSAISGVVWIGSERRRT</sequence>
<dbReference type="PANTHER" id="PTHR39330">
    <property type="entry name" value="ETHANOLAMINE AMMONIA-LYASE LIGHT CHAIN"/>
    <property type="match status" value="1"/>
</dbReference>
<gene>
    <name evidence="5" type="ORF">RRH01S_26_00460</name>
</gene>
<dbReference type="GO" id="GO:0006520">
    <property type="term" value="P:amino acid metabolic process"/>
    <property type="evidence" value="ECO:0007669"/>
    <property type="project" value="InterPro"/>
</dbReference>
<reference evidence="5 6" key="1">
    <citation type="submission" date="2014-05" db="EMBL/GenBank/DDBJ databases">
        <title>Whole genome shotgun sequence of Rhizobium rhizogenes NBRC 13257.</title>
        <authorList>
            <person name="Katano-Makiyama Y."/>
            <person name="Hosoyama A."/>
            <person name="Hashimoto M."/>
            <person name="Hosoyama Y."/>
            <person name="Noguchi M."/>
            <person name="Tsuchikane K."/>
            <person name="Kimura A."/>
            <person name="Ohji S."/>
            <person name="Ichikawa N."/>
            <person name="Yamazoe A."/>
            <person name="Fujita N."/>
        </authorList>
    </citation>
    <scope>NUCLEOTIDE SEQUENCE [LARGE SCALE GENOMIC DNA]</scope>
    <source>
        <strain evidence="5 6">NBRC 13257</strain>
    </source>
</reference>
<comment type="caution">
    <text evidence="5">The sequence shown here is derived from an EMBL/GenBank/DDBJ whole genome shotgun (WGS) entry which is preliminary data.</text>
</comment>
<dbReference type="Pfam" id="PF05985">
    <property type="entry name" value="EutC"/>
    <property type="match status" value="1"/>
</dbReference>
<dbReference type="EMBL" id="BAYX01000026">
    <property type="protein sequence ID" value="GAJ96850.1"/>
    <property type="molecule type" value="Genomic_DNA"/>
</dbReference>
<dbReference type="InterPro" id="IPR009246">
    <property type="entry name" value="EutC"/>
</dbReference>
<evidence type="ECO:0008006" key="7">
    <source>
        <dbReference type="Google" id="ProtNLM"/>
    </source>
</evidence>
<evidence type="ECO:0000256" key="2">
    <source>
        <dbReference type="ARBA" id="ARBA00023239"/>
    </source>
</evidence>
<keyword evidence="4" id="KW-1283">Bacterial microcompartment</keyword>
<accession>A0AA87U8E0</accession>
<dbReference type="AlphaFoldDB" id="A0AA87U8E0"/>